<dbReference type="Proteomes" id="UP000284706">
    <property type="component" value="Unassembled WGS sequence"/>
</dbReference>
<dbReference type="EMBL" id="NHYE01005630">
    <property type="protein sequence ID" value="PPQ66467.1"/>
    <property type="molecule type" value="Genomic_DNA"/>
</dbReference>
<reference evidence="2 3" key="1">
    <citation type="journal article" date="2018" name="Evol. Lett.">
        <title>Horizontal gene cluster transfer increased hallucinogenic mushroom diversity.</title>
        <authorList>
            <person name="Reynolds H.T."/>
            <person name="Vijayakumar V."/>
            <person name="Gluck-Thaler E."/>
            <person name="Korotkin H.B."/>
            <person name="Matheny P.B."/>
            <person name="Slot J.C."/>
        </authorList>
    </citation>
    <scope>NUCLEOTIDE SEQUENCE [LARGE SCALE GENOMIC DNA]</scope>
    <source>
        <strain evidence="2 3">SRW20</strain>
    </source>
</reference>
<comment type="caution">
    <text evidence="2">The sequence shown here is derived from an EMBL/GenBank/DDBJ whole genome shotgun (WGS) entry which is preliminary data.</text>
</comment>
<proteinExistence type="predicted"/>
<sequence>MKDFGQGYKTDPVEVLEPAQV</sequence>
<evidence type="ECO:0000313" key="2">
    <source>
        <dbReference type="EMBL" id="PPQ66467.1"/>
    </source>
</evidence>
<dbReference type="InParanoid" id="A0A409VJS0"/>
<gene>
    <name evidence="2" type="ORF">CVT26_011225</name>
</gene>
<protein>
    <submittedName>
        <fullName evidence="2">Uncharacterized protein</fullName>
    </submittedName>
</protein>
<name>A0A409VJS0_9AGAR</name>
<dbReference type="AlphaFoldDB" id="A0A409VJS0"/>
<feature type="region of interest" description="Disordered" evidence="1">
    <location>
        <begin position="1"/>
        <end position="21"/>
    </location>
</feature>
<accession>A0A409VJS0</accession>
<evidence type="ECO:0000256" key="1">
    <source>
        <dbReference type="SAM" id="MobiDB-lite"/>
    </source>
</evidence>
<keyword evidence="3" id="KW-1185">Reference proteome</keyword>
<organism evidence="2 3">
    <name type="scientific">Gymnopilus dilepis</name>
    <dbReference type="NCBI Taxonomy" id="231916"/>
    <lineage>
        <taxon>Eukaryota</taxon>
        <taxon>Fungi</taxon>
        <taxon>Dikarya</taxon>
        <taxon>Basidiomycota</taxon>
        <taxon>Agaricomycotina</taxon>
        <taxon>Agaricomycetes</taxon>
        <taxon>Agaricomycetidae</taxon>
        <taxon>Agaricales</taxon>
        <taxon>Agaricineae</taxon>
        <taxon>Hymenogastraceae</taxon>
        <taxon>Gymnopilus</taxon>
    </lineage>
</organism>
<evidence type="ECO:0000313" key="3">
    <source>
        <dbReference type="Proteomes" id="UP000284706"/>
    </source>
</evidence>